<name>A0ACC7LVG5_9PSED</name>
<comment type="caution">
    <text evidence="1">The sequence shown here is derived from an EMBL/GenBank/DDBJ whole genome shotgun (WGS) entry which is preliminary data.</text>
</comment>
<evidence type="ECO:0000313" key="2">
    <source>
        <dbReference type="Proteomes" id="UP001615411"/>
    </source>
</evidence>
<reference evidence="1" key="1">
    <citation type="submission" date="2024-10" db="EMBL/GenBank/DDBJ databases">
        <title>Aeromonas and Pseudomonas from the Cagarras Archipelago, Rio de Janeiro, Brazil.</title>
        <authorList>
            <person name="Canellas A.L.B."/>
            <person name="Laport M.S."/>
        </authorList>
    </citation>
    <scope>NUCLEOTIDE SEQUENCE</scope>
    <source>
        <strain evidence="1">ACP-7</strain>
    </source>
</reference>
<proteinExistence type="predicted"/>
<evidence type="ECO:0000313" key="1">
    <source>
        <dbReference type="EMBL" id="MFJ1338575.1"/>
    </source>
</evidence>
<dbReference type="EMBL" id="JBIUGF010000026">
    <property type="protein sequence ID" value="MFJ1338575.1"/>
    <property type="molecule type" value="Genomic_DNA"/>
</dbReference>
<sequence>MKATSLGLLLLIGSCFSVAQAEQADTLVIGADLAEIVDQLQATPRLLGRDDSSHFPPAIASLPSVGYLRQLSAEGILTLKPQRLLISDAARPAIVLRQLEAVGLEAIRVDRGKTINDVPRKIEQVAAVMGREAQAHALIAEQRALAAQLAVLPPLEGPKALFIFNRTGMTPLVMGRDTEASAALEQAGISNCASFKAYKQVAGESMVALAPDFVVISKAGLEALGGEDNLWKLGGLALTPAGRARRVVQVDDQALLNLGPRTAAAMLQLRQDAGALFP</sequence>
<keyword evidence="2" id="KW-1185">Reference proteome</keyword>
<organism evidence="1 2">
    <name type="scientific">Pseudomonas caricapapayae</name>
    <dbReference type="NCBI Taxonomy" id="46678"/>
    <lineage>
        <taxon>Bacteria</taxon>
        <taxon>Pseudomonadati</taxon>
        <taxon>Pseudomonadota</taxon>
        <taxon>Gammaproteobacteria</taxon>
        <taxon>Pseudomonadales</taxon>
        <taxon>Pseudomonadaceae</taxon>
        <taxon>Pseudomonas</taxon>
    </lineage>
</organism>
<accession>A0ACC7LVG5</accession>
<protein>
    <submittedName>
        <fullName evidence="1">Hemin ABC transporter substrate-binding protein</fullName>
    </submittedName>
</protein>
<dbReference type="Proteomes" id="UP001615411">
    <property type="component" value="Unassembled WGS sequence"/>
</dbReference>
<gene>
    <name evidence="1" type="ORF">ACIKP7_10610</name>
</gene>